<dbReference type="OrthoDB" id="5372507at2759"/>
<proteinExistence type="inferred from homology"/>
<dbReference type="GO" id="GO:0005829">
    <property type="term" value="C:cytosol"/>
    <property type="evidence" value="ECO:0007669"/>
    <property type="project" value="TreeGrafter"/>
</dbReference>
<feature type="coiled-coil region" evidence="10">
    <location>
        <begin position="247"/>
        <end position="281"/>
    </location>
</feature>
<evidence type="ECO:0000256" key="3">
    <source>
        <dbReference type="ARBA" id="ARBA00022490"/>
    </source>
</evidence>
<keyword evidence="12" id="KW-1185">Reference proteome</keyword>
<dbReference type="GO" id="GO:0051301">
    <property type="term" value="P:cell division"/>
    <property type="evidence" value="ECO:0007669"/>
    <property type="project" value="UniProtKB-KW"/>
</dbReference>
<protein>
    <submittedName>
        <fullName evidence="11">Uncharacterized protein</fullName>
    </submittedName>
</protein>
<dbReference type="PANTHER" id="PTHR31570">
    <property type="entry name" value="HAUS AUGMIN-LIKE COMPLEX SUBUNIT 1"/>
    <property type="match status" value="1"/>
</dbReference>
<keyword evidence="9" id="KW-0131">Cell cycle</keyword>
<keyword evidence="7 10" id="KW-0175">Coiled coil</keyword>
<dbReference type="Pfam" id="PF25762">
    <property type="entry name" value="HAUS1"/>
    <property type="match status" value="1"/>
</dbReference>
<evidence type="ECO:0000256" key="7">
    <source>
        <dbReference type="ARBA" id="ARBA00023054"/>
    </source>
</evidence>
<comment type="subcellular location">
    <subcellularLocation>
        <location evidence="1">Cytoplasm</location>
        <location evidence="1">Cytoskeleton</location>
        <location evidence="1">Spindle</location>
    </subcellularLocation>
</comment>
<dbReference type="GO" id="GO:0005874">
    <property type="term" value="C:microtubule"/>
    <property type="evidence" value="ECO:0007669"/>
    <property type="project" value="UniProtKB-KW"/>
</dbReference>
<comment type="similarity">
    <text evidence="2">Belongs to the HAUS1 family.</text>
</comment>
<dbReference type="EMBL" id="KV878981">
    <property type="protein sequence ID" value="OJJ97993.1"/>
    <property type="molecule type" value="Genomic_DNA"/>
</dbReference>
<accession>A0A1L9WPB2</accession>
<evidence type="ECO:0000256" key="5">
    <source>
        <dbReference type="ARBA" id="ARBA00022701"/>
    </source>
</evidence>
<dbReference type="OMA" id="QAKDWAY"/>
<organism evidence="11 12">
    <name type="scientific">Aspergillus aculeatus (strain ATCC 16872 / CBS 172.66 / WB 5094)</name>
    <dbReference type="NCBI Taxonomy" id="690307"/>
    <lineage>
        <taxon>Eukaryota</taxon>
        <taxon>Fungi</taxon>
        <taxon>Dikarya</taxon>
        <taxon>Ascomycota</taxon>
        <taxon>Pezizomycotina</taxon>
        <taxon>Eurotiomycetes</taxon>
        <taxon>Eurotiomycetidae</taxon>
        <taxon>Eurotiales</taxon>
        <taxon>Aspergillaceae</taxon>
        <taxon>Aspergillus</taxon>
        <taxon>Aspergillus subgen. Circumdati</taxon>
    </lineage>
</organism>
<keyword evidence="5" id="KW-0493">Microtubule</keyword>
<evidence type="ECO:0000256" key="4">
    <source>
        <dbReference type="ARBA" id="ARBA00022618"/>
    </source>
</evidence>
<reference evidence="12" key="1">
    <citation type="journal article" date="2017" name="Genome Biol.">
        <title>Comparative genomics reveals high biological diversity and specific adaptations in the industrially and medically important fungal genus Aspergillus.</title>
        <authorList>
            <person name="de Vries R.P."/>
            <person name="Riley R."/>
            <person name="Wiebenga A."/>
            <person name="Aguilar-Osorio G."/>
            <person name="Amillis S."/>
            <person name="Uchima C.A."/>
            <person name="Anderluh G."/>
            <person name="Asadollahi M."/>
            <person name="Askin M."/>
            <person name="Barry K."/>
            <person name="Battaglia E."/>
            <person name="Bayram O."/>
            <person name="Benocci T."/>
            <person name="Braus-Stromeyer S.A."/>
            <person name="Caldana C."/>
            <person name="Canovas D."/>
            <person name="Cerqueira G.C."/>
            <person name="Chen F."/>
            <person name="Chen W."/>
            <person name="Choi C."/>
            <person name="Clum A."/>
            <person name="Dos Santos R.A."/>
            <person name="Damasio A.R."/>
            <person name="Diallinas G."/>
            <person name="Emri T."/>
            <person name="Fekete E."/>
            <person name="Flipphi M."/>
            <person name="Freyberg S."/>
            <person name="Gallo A."/>
            <person name="Gournas C."/>
            <person name="Habgood R."/>
            <person name="Hainaut M."/>
            <person name="Harispe M.L."/>
            <person name="Henrissat B."/>
            <person name="Hilden K.S."/>
            <person name="Hope R."/>
            <person name="Hossain A."/>
            <person name="Karabika E."/>
            <person name="Karaffa L."/>
            <person name="Karanyi Z."/>
            <person name="Krasevec N."/>
            <person name="Kuo A."/>
            <person name="Kusch H."/>
            <person name="LaButti K."/>
            <person name="Lagendijk E.L."/>
            <person name="Lapidus A."/>
            <person name="Levasseur A."/>
            <person name="Lindquist E."/>
            <person name="Lipzen A."/>
            <person name="Logrieco A.F."/>
            <person name="MacCabe A."/>
            <person name="Maekelae M.R."/>
            <person name="Malavazi I."/>
            <person name="Melin P."/>
            <person name="Meyer V."/>
            <person name="Mielnichuk N."/>
            <person name="Miskei M."/>
            <person name="Molnar A.P."/>
            <person name="Mule G."/>
            <person name="Ngan C.Y."/>
            <person name="Orejas M."/>
            <person name="Orosz E."/>
            <person name="Ouedraogo J.P."/>
            <person name="Overkamp K.M."/>
            <person name="Park H.-S."/>
            <person name="Perrone G."/>
            <person name="Piumi F."/>
            <person name="Punt P.J."/>
            <person name="Ram A.F."/>
            <person name="Ramon A."/>
            <person name="Rauscher S."/>
            <person name="Record E."/>
            <person name="Riano-Pachon D.M."/>
            <person name="Robert V."/>
            <person name="Roehrig J."/>
            <person name="Ruller R."/>
            <person name="Salamov A."/>
            <person name="Salih N.S."/>
            <person name="Samson R.A."/>
            <person name="Sandor E."/>
            <person name="Sanguinetti M."/>
            <person name="Schuetze T."/>
            <person name="Sepcic K."/>
            <person name="Shelest E."/>
            <person name="Sherlock G."/>
            <person name="Sophianopoulou V."/>
            <person name="Squina F.M."/>
            <person name="Sun H."/>
            <person name="Susca A."/>
            <person name="Todd R.B."/>
            <person name="Tsang A."/>
            <person name="Unkles S.E."/>
            <person name="van de Wiele N."/>
            <person name="van Rossen-Uffink D."/>
            <person name="Oliveira J.V."/>
            <person name="Vesth T.C."/>
            <person name="Visser J."/>
            <person name="Yu J.-H."/>
            <person name="Zhou M."/>
            <person name="Andersen M.R."/>
            <person name="Archer D.B."/>
            <person name="Baker S.E."/>
            <person name="Benoit I."/>
            <person name="Brakhage A.A."/>
            <person name="Braus G.H."/>
            <person name="Fischer R."/>
            <person name="Frisvad J.C."/>
            <person name="Goldman G.H."/>
            <person name="Houbraken J."/>
            <person name="Oakley B."/>
            <person name="Pocsi I."/>
            <person name="Scazzocchio C."/>
            <person name="Seiboth B."/>
            <person name="vanKuyk P.A."/>
            <person name="Wortman J."/>
            <person name="Dyer P.S."/>
            <person name="Grigoriev I.V."/>
        </authorList>
    </citation>
    <scope>NUCLEOTIDE SEQUENCE [LARGE SCALE GENOMIC DNA]</scope>
    <source>
        <strain evidence="12">ATCC 16872 / CBS 172.66 / WB 5094</strain>
    </source>
</reference>
<gene>
    <name evidence="11" type="ORF">ASPACDRAFT_122838</name>
</gene>
<evidence type="ECO:0000256" key="1">
    <source>
        <dbReference type="ARBA" id="ARBA00004186"/>
    </source>
</evidence>
<evidence type="ECO:0000256" key="2">
    <source>
        <dbReference type="ARBA" id="ARBA00005479"/>
    </source>
</evidence>
<dbReference type="GO" id="GO:0051225">
    <property type="term" value="P:spindle assembly"/>
    <property type="evidence" value="ECO:0007669"/>
    <property type="project" value="InterPro"/>
</dbReference>
<keyword evidence="4" id="KW-0132">Cell division</keyword>
<dbReference type="Proteomes" id="UP000184546">
    <property type="component" value="Unassembled WGS sequence"/>
</dbReference>
<dbReference type="AlphaFoldDB" id="A0A1L9WPB2"/>
<dbReference type="InterPro" id="IPR026243">
    <property type="entry name" value="HAUS1"/>
</dbReference>
<evidence type="ECO:0000313" key="12">
    <source>
        <dbReference type="Proteomes" id="UP000184546"/>
    </source>
</evidence>
<evidence type="ECO:0000313" key="11">
    <source>
        <dbReference type="EMBL" id="OJJ97993.1"/>
    </source>
</evidence>
<keyword evidence="3" id="KW-0963">Cytoplasm</keyword>
<evidence type="ECO:0000256" key="6">
    <source>
        <dbReference type="ARBA" id="ARBA00022776"/>
    </source>
</evidence>
<evidence type="ECO:0000256" key="9">
    <source>
        <dbReference type="ARBA" id="ARBA00023306"/>
    </source>
</evidence>
<evidence type="ECO:0000256" key="8">
    <source>
        <dbReference type="ARBA" id="ARBA00023212"/>
    </source>
</evidence>
<name>A0A1L9WPB2_ASPA1</name>
<dbReference type="GO" id="GO:0070652">
    <property type="term" value="C:HAUS complex"/>
    <property type="evidence" value="ECO:0007669"/>
    <property type="project" value="InterPro"/>
</dbReference>
<feature type="coiled-coil region" evidence="10">
    <location>
        <begin position="146"/>
        <end position="173"/>
    </location>
</feature>
<keyword evidence="8" id="KW-0206">Cytoskeleton</keyword>
<dbReference type="GO" id="GO:0005819">
    <property type="term" value="C:spindle"/>
    <property type="evidence" value="ECO:0007669"/>
    <property type="project" value="UniProtKB-SubCell"/>
</dbReference>
<dbReference type="GeneID" id="30970389"/>
<dbReference type="VEuPathDB" id="FungiDB:ASPACDRAFT_122838"/>
<keyword evidence="6" id="KW-0498">Mitosis</keyword>
<sequence>MDSPLFSPAKARQAAIEAKDWAYVNTWLNRQYAPNPIPKFERNEDTLRTLLALAAANDTADEEAMVVHEAREQAVQAYKSQERSEGTKKIEILDEIELSLDESGRQSLDDLAETTAVLGALSTDAVDLGQSIIDLTTEEFNMQEQMSKVEALQNYLERELATLRAQLDDLRNNEAFETPADLPALTGEWTRNTKSLGAKVGEYRDKIASLSRNRGKEPRLEDVMAKEADVIKLFETVRSLETRINMLHNLPEEVPEARANCKELERELQRLVRVRDAMADR</sequence>
<dbReference type="RefSeq" id="XP_020054333.1">
    <property type="nucleotide sequence ID" value="XM_020196575.1"/>
</dbReference>
<dbReference type="PANTHER" id="PTHR31570:SF1">
    <property type="entry name" value="HAUS AUGMIN-LIKE COMPLEX SUBUNIT 1"/>
    <property type="match status" value="1"/>
</dbReference>
<dbReference type="STRING" id="690307.A0A1L9WPB2"/>
<evidence type="ECO:0000256" key="10">
    <source>
        <dbReference type="SAM" id="Coils"/>
    </source>
</evidence>